<dbReference type="AlphaFoldDB" id="A0A1H6NE02"/>
<dbReference type="EMBL" id="FNXF01000021">
    <property type="protein sequence ID" value="SEI11372.1"/>
    <property type="molecule type" value="Genomic_DNA"/>
</dbReference>
<accession>A0A1H6NE02</accession>
<sequence>MSVQLNYLPQAYHSLRKLAAAALHYHVYLAALLLRVKQA</sequence>
<evidence type="ECO:0000313" key="1">
    <source>
        <dbReference type="EMBL" id="SEI11372.1"/>
    </source>
</evidence>
<name>A0A1H6NE02_9GAMM</name>
<evidence type="ECO:0008006" key="3">
    <source>
        <dbReference type="Google" id="ProtNLM"/>
    </source>
</evidence>
<proteinExistence type="predicted"/>
<protein>
    <recommendedName>
        <fullName evidence="3">Transposase</fullName>
    </recommendedName>
</protein>
<keyword evidence="2" id="KW-1185">Reference proteome</keyword>
<reference evidence="2" key="1">
    <citation type="submission" date="2016-10" db="EMBL/GenBank/DDBJ databases">
        <authorList>
            <person name="Varghese N."/>
            <person name="Submissions S."/>
        </authorList>
    </citation>
    <scope>NUCLEOTIDE SEQUENCE [LARGE SCALE GENOMIC DNA]</scope>
    <source>
        <strain evidence="2">DSM 17616</strain>
    </source>
</reference>
<organism evidence="1 2">
    <name type="scientific">Rheinheimera pacifica</name>
    <dbReference type="NCBI Taxonomy" id="173990"/>
    <lineage>
        <taxon>Bacteria</taxon>
        <taxon>Pseudomonadati</taxon>
        <taxon>Pseudomonadota</taxon>
        <taxon>Gammaproteobacteria</taxon>
        <taxon>Chromatiales</taxon>
        <taxon>Chromatiaceae</taxon>
        <taxon>Rheinheimera</taxon>
    </lineage>
</organism>
<evidence type="ECO:0000313" key="2">
    <source>
        <dbReference type="Proteomes" id="UP000199371"/>
    </source>
</evidence>
<gene>
    <name evidence="1" type="ORF">SAMN05660691_03812</name>
</gene>
<dbReference type="Proteomes" id="UP000199371">
    <property type="component" value="Unassembled WGS sequence"/>
</dbReference>